<dbReference type="GO" id="GO:0070034">
    <property type="term" value="F:telomerase RNA binding"/>
    <property type="evidence" value="ECO:0007669"/>
    <property type="project" value="TreeGrafter"/>
</dbReference>
<dbReference type="SUPFAM" id="SSF52540">
    <property type="entry name" value="P-loop containing nucleoside triphosphate hydrolases"/>
    <property type="match status" value="1"/>
</dbReference>
<dbReference type="Gene3D" id="3.40.50.410">
    <property type="entry name" value="von Willebrand factor, type A domain"/>
    <property type="match status" value="1"/>
</dbReference>
<dbReference type="PANTHER" id="PTHR44791:SF1">
    <property type="entry name" value="TELOMERASE PROTEIN COMPONENT 1"/>
    <property type="match status" value="1"/>
</dbReference>
<accession>A0A8D0G6K1</accession>
<protein>
    <recommendedName>
        <fullName evidence="1">NACHT domain-containing protein</fullName>
    </recommendedName>
</protein>
<dbReference type="GO" id="GO:0000722">
    <property type="term" value="P:telomere maintenance via recombination"/>
    <property type="evidence" value="ECO:0007669"/>
    <property type="project" value="TreeGrafter"/>
</dbReference>
<evidence type="ECO:0000313" key="3">
    <source>
        <dbReference type="Proteomes" id="UP000694392"/>
    </source>
</evidence>
<name>A0A8D0G6K1_SPHPU</name>
<dbReference type="GO" id="GO:0003720">
    <property type="term" value="F:telomerase activity"/>
    <property type="evidence" value="ECO:0007669"/>
    <property type="project" value="TreeGrafter"/>
</dbReference>
<evidence type="ECO:0000259" key="1">
    <source>
        <dbReference type="PROSITE" id="PS50837"/>
    </source>
</evidence>
<dbReference type="Pfam" id="PF19334">
    <property type="entry name" value="DUF5920"/>
    <property type="match status" value="1"/>
</dbReference>
<dbReference type="InterPro" id="IPR045804">
    <property type="entry name" value="DUF5920"/>
</dbReference>
<sequence>MAMPSVFKAVCREKDRLLKARELCFSPALLLRYRQALEAAIQISARHNVPPIPGRILILVSVSRLMNDPYQRGQELCCPSTDQGDEATGKEPRPITSLEVALLLAGMARLVSEQARLVLYGQGPWKEAAAATGSLLADVQAMRKQAQAMSGDSSTVCDVILDLVARRKKVETILVLSHSAETSWLGSSLQQYRQHVAPGCCYVNVCATPNSSLDWDPIREVILSGFSEQVLRFVSACGTSRLLEHVDRMDKIHGLPEPQGAAGRQEQETGPLPLLPAPRSRWRSVRIFISSTFRDMHGERDLLLRSVFPELRARAAPHCLALEEIDLRWGITEQEAKQDRQLQLCLSEVARSHLFVGILGERYGHVPHEYSLPDEPHYQWITTYPLGRSVTELEAMQFLFGSPDPSTSSQAFFYLREPGFLGSVPDAWQADFAAESEEATLRMSDLKGRLRDDKRVVSLHSYSCQWGGVAQGRPYVKGLEEFGAKVLQDLWGALRSQFLEVEQVPPGIGTEEQESLLQEDFQEFQQRQFCAREKLLQVTAAQLQRGRVYVVSGESGQGKTVFMAALGQELQAGTRPHRDAPNCYQVVSHFTGARPDQANAHIVLSNLCALLSRLLEQPPRPPGVYRVLVSRFETLLHKVSQSLRKQQALAVLIDGADLIHAASGQLVSDWLPEKLPKRVSLVLSVCEDSALLGSLKRRRDVVTIPLGPLDPPDRAGMVRRGLALYGKKLEETPFNNQMRPVLLKRGSRQPLYLMLLTQDLRAFAVYEKVTERIQKLPASLPLLLQHVLSCLEQVHGADMVAMALTALWVSRDGLMERDLHSVLGMWQELREDVTWEAARDSGSQILSYPVATFLNLMWSLKG</sequence>
<dbReference type="InterPro" id="IPR008858">
    <property type="entry name" value="TROVE_dom"/>
</dbReference>
<feature type="domain" description="NACHT" evidence="1">
    <location>
        <begin position="547"/>
        <end position="786"/>
    </location>
</feature>
<dbReference type="InterPro" id="IPR036465">
    <property type="entry name" value="vWFA_dom_sf"/>
</dbReference>
<proteinExistence type="predicted"/>
<dbReference type="Gene3D" id="3.40.50.300">
    <property type="entry name" value="P-loop containing nucleotide triphosphate hydrolases"/>
    <property type="match status" value="1"/>
</dbReference>
<reference evidence="2" key="2">
    <citation type="submission" date="2025-09" db="UniProtKB">
        <authorList>
            <consortium name="Ensembl"/>
        </authorList>
    </citation>
    <scope>IDENTIFICATION</scope>
</reference>
<dbReference type="PANTHER" id="PTHR44791">
    <property type="entry name" value="TELOMERASE PROTEIN COMPONENT 1 TEP1"/>
    <property type="match status" value="1"/>
</dbReference>
<evidence type="ECO:0000313" key="2">
    <source>
        <dbReference type="Ensembl" id="ENSSPUP00000001427.1"/>
    </source>
</evidence>
<dbReference type="AlphaFoldDB" id="A0A8D0G6K1"/>
<dbReference type="OMA" id="AMVDKFK"/>
<dbReference type="GO" id="GO:0005697">
    <property type="term" value="C:telomerase holoenzyme complex"/>
    <property type="evidence" value="ECO:0007669"/>
    <property type="project" value="TreeGrafter"/>
</dbReference>
<dbReference type="Pfam" id="PF05729">
    <property type="entry name" value="NACHT"/>
    <property type="match status" value="1"/>
</dbReference>
<dbReference type="InterPro" id="IPR007111">
    <property type="entry name" value="NACHT_NTPase"/>
</dbReference>
<dbReference type="Pfam" id="PF05731">
    <property type="entry name" value="TROVE"/>
    <property type="match status" value="1"/>
</dbReference>
<dbReference type="Ensembl" id="ENSSPUT00000001507.1">
    <property type="protein sequence ID" value="ENSSPUP00000001427.1"/>
    <property type="gene ID" value="ENSSPUG00000001117.1"/>
</dbReference>
<dbReference type="InterPro" id="IPR027417">
    <property type="entry name" value="P-loop_NTPase"/>
</dbReference>
<dbReference type="GeneTree" id="ENSGT00940000176751"/>
<reference evidence="2" key="1">
    <citation type="submission" date="2025-08" db="UniProtKB">
        <authorList>
            <consortium name="Ensembl"/>
        </authorList>
    </citation>
    <scope>IDENTIFICATION</scope>
</reference>
<organism evidence="2 3">
    <name type="scientific">Sphenodon punctatus</name>
    <name type="common">Tuatara</name>
    <name type="synonym">Hatteria punctata</name>
    <dbReference type="NCBI Taxonomy" id="8508"/>
    <lineage>
        <taxon>Eukaryota</taxon>
        <taxon>Metazoa</taxon>
        <taxon>Chordata</taxon>
        <taxon>Craniata</taxon>
        <taxon>Vertebrata</taxon>
        <taxon>Euteleostomi</taxon>
        <taxon>Lepidosauria</taxon>
        <taxon>Sphenodontia</taxon>
        <taxon>Sphenodontidae</taxon>
        <taxon>Sphenodon</taxon>
    </lineage>
</organism>
<keyword evidence="3" id="KW-1185">Reference proteome</keyword>
<dbReference type="PROSITE" id="PS50837">
    <property type="entry name" value="NACHT"/>
    <property type="match status" value="1"/>
</dbReference>
<dbReference type="InterPro" id="IPR052652">
    <property type="entry name" value="Telomerase_Complex_Comp"/>
</dbReference>
<dbReference type="Proteomes" id="UP000694392">
    <property type="component" value="Unplaced"/>
</dbReference>
<dbReference type="InterPro" id="IPR025139">
    <property type="entry name" value="DUF4062"/>
</dbReference>
<dbReference type="Pfam" id="PF13271">
    <property type="entry name" value="DUF4062"/>
    <property type="match status" value="1"/>
</dbReference>